<dbReference type="PANTHER" id="PTHR43199">
    <property type="entry name" value="GLUTATHIONE HYDROLASE"/>
    <property type="match status" value="1"/>
</dbReference>
<keyword evidence="3" id="KW-1185">Reference proteome</keyword>
<feature type="non-terminal residue" evidence="2">
    <location>
        <position position="243"/>
    </location>
</feature>
<name>A0ABW3ZQ82_9RHOB</name>
<evidence type="ECO:0000256" key="1">
    <source>
        <dbReference type="ARBA" id="ARBA00009381"/>
    </source>
</evidence>
<comment type="caution">
    <text evidence="2">The sequence shown here is derived from an EMBL/GenBank/DDBJ whole genome shotgun (WGS) entry which is preliminary data.</text>
</comment>
<dbReference type="InterPro" id="IPR029055">
    <property type="entry name" value="Ntn_hydrolases_N"/>
</dbReference>
<keyword evidence="2" id="KW-0808">Transferase</keyword>
<dbReference type="EMBL" id="JBHTMU010000085">
    <property type="protein sequence ID" value="MFD1344823.1"/>
    <property type="molecule type" value="Genomic_DNA"/>
</dbReference>
<reference evidence="3" key="1">
    <citation type="journal article" date="2019" name="Int. J. Syst. Evol. Microbiol.">
        <title>The Global Catalogue of Microorganisms (GCM) 10K type strain sequencing project: providing services to taxonomists for standard genome sequencing and annotation.</title>
        <authorList>
            <consortium name="The Broad Institute Genomics Platform"/>
            <consortium name="The Broad Institute Genome Sequencing Center for Infectious Disease"/>
            <person name="Wu L."/>
            <person name="Ma J."/>
        </authorList>
    </citation>
    <scope>NUCLEOTIDE SEQUENCE [LARGE SCALE GENOMIC DNA]</scope>
    <source>
        <strain evidence="3">CCUG 62953</strain>
    </source>
</reference>
<dbReference type="Pfam" id="PF01019">
    <property type="entry name" value="G_glu_transpept"/>
    <property type="match status" value="1"/>
</dbReference>
<comment type="similarity">
    <text evidence="1">Belongs to the gamma-glutamyltransferase family.</text>
</comment>
<dbReference type="Proteomes" id="UP001597135">
    <property type="component" value="Unassembled WGS sequence"/>
</dbReference>
<dbReference type="PRINTS" id="PR01210">
    <property type="entry name" value="GGTRANSPTASE"/>
</dbReference>
<proteinExistence type="inferred from homology"/>
<dbReference type="SUPFAM" id="SSF56235">
    <property type="entry name" value="N-terminal nucleophile aminohydrolases (Ntn hydrolases)"/>
    <property type="match status" value="1"/>
</dbReference>
<protein>
    <submittedName>
        <fullName evidence="2">Gamma-glutamyltransferase</fullName>
        <ecNumber evidence="2">2.3.2.2</ecNumber>
    </submittedName>
</protein>
<evidence type="ECO:0000313" key="3">
    <source>
        <dbReference type="Proteomes" id="UP001597135"/>
    </source>
</evidence>
<keyword evidence="2" id="KW-0012">Acyltransferase</keyword>
<sequence>MRPPPIRTALSRSRHVEKRVIKSAGGVVSAQNAVAAEIGAEILRAGGDAVDAAVAVSFAMGVLEPWMSGPVGGGAALHWRADTGEATAINFGMRSPAGLDPALYPLSGEGVAGDLFPWKRVVGDRNLYGATAVAVPGTVAGLAETHARWGRMPWSELVAPAVAEARAGMTVDWYAQLVIASVARELARDPGSAALFLDEGVWPKGSGWTAVPGVRLDQSRMADSLDQIARHGAGALHGGDLGA</sequence>
<organism evidence="2 3">
    <name type="scientific">Litorisediminicola beolgyonensis</name>
    <dbReference type="NCBI Taxonomy" id="1173614"/>
    <lineage>
        <taxon>Bacteria</taxon>
        <taxon>Pseudomonadati</taxon>
        <taxon>Pseudomonadota</taxon>
        <taxon>Alphaproteobacteria</taxon>
        <taxon>Rhodobacterales</taxon>
        <taxon>Paracoccaceae</taxon>
        <taxon>Litorisediminicola</taxon>
    </lineage>
</organism>
<dbReference type="RefSeq" id="WP_386806389.1">
    <property type="nucleotide sequence ID" value="NZ_JBHTMU010000085.1"/>
</dbReference>
<dbReference type="PANTHER" id="PTHR43199:SF1">
    <property type="entry name" value="GLUTATHIONE HYDROLASE PROENZYME"/>
    <property type="match status" value="1"/>
</dbReference>
<accession>A0ABW3ZQ82</accession>
<dbReference type="GO" id="GO:0103068">
    <property type="term" value="F:leukotriene C4 gamma-glutamyl transferase activity"/>
    <property type="evidence" value="ECO:0007669"/>
    <property type="project" value="UniProtKB-EC"/>
</dbReference>
<dbReference type="InterPro" id="IPR051792">
    <property type="entry name" value="GGT_bact"/>
</dbReference>
<dbReference type="EC" id="2.3.2.2" evidence="2"/>
<gene>
    <name evidence="2" type="ORF">ACFQ4E_20510</name>
</gene>
<evidence type="ECO:0000313" key="2">
    <source>
        <dbReference type="EMBL" id="MFD1344823.1"/>
    </source>
</evidence>